<keyword evidence="7 8" id="KW-0807">Transducer</keyword>
<comment type="subcellular location">
    <subcellularLocation>
        <location evidence="1">Membrane</location>
        <topology evidence="1">Multi-pass membrane protein</topology>
    </subcellularLocation>
</comment>
<evidence type="ECO:0000256" key="9">
    <source>
        <dbReference type="SAM" id="Phobius"/>
    </source>
</evidence>
<dbReference type="PANTHER" id="PTHR45695:SF9">
    <property type="entry name" value="LEUCOKININ RECEPTOR"/>
    <property type="match status" value="1"/>
</dbReference>
<evidence type="ECO:0000256" key="6">
    <source>
        <dbReference type="ARBA" id="ARBA00023170"/>
    </source>
</evidence>
<keyword evidence="4 8" id="KW-0297">G-protein coupled receptor</keyword>
<feature type="transmembrane region" description="Helical" evidence="9">
    <location>
        <begin position="397"/>
        <end position="424"/>
    </location>
</feature>
<feature type="transmembrane region" description="Helical" evidence="9">
    <location>
        <begin position="144"/>
        <end position="166"/>
    </location>
</feature>
<dbReference type="STRING" id="46731.A0A3M6UTF1"/>
<dbReference type="Gene3D" id="1.20.1070.10">
    <property type="entry name" value="Rhodopsin 7-helix transmembrane proteins"/>
    <property type="match status" value="2"/>
</dbReference>
<keyword evidence="5 9" id="KW-0472">Membrane</keyword>
<dbReference type="InterPro" id="IPR017452">
    <property type="entry name" value="GPCR_Rhodpsn_7TM"/>
</dbReference>
<dbReference type="SMART" id="SM01381">
    <property type="entry name" value="7TM_GPCR_Srsx"/>
    <property type="match status" value="1"/>
</dbReference>
<protein>
    <recommendedName>
        <fullName evidence="10">G-protein coupled receptors family 1 profile domain-containing protein</fullName>
    </recommendedName>
</protein>
<gene>
    <name evidence="11" type="ORF">pdam_00011076</name>
</gene>
<evidence type="ECO:0000313" key="12">
    <source>
        <dbReference type="Proteomes" id="UP000275408"/>
    </source>
</evidence>
<dbReference type="EMBL" id="RCHS01000763">
    <property type="protein sequence ID" value="RMX56925.1"/>
    <property type="molecule type" value="Genomic_DNA"/>
</dbReference>
<comment type="caution">
    <text evidence="11">The sequence shown here is derived from an EMBL/GenBank/DDBJ whole genome shotgun (WGS) entry which is preliminary data.</text>
</comment>
<accession>A0A3M6UTF1</accession>
<dbReference type="GO" id="GO:0005886">
    <property type="term" value="C:plasma membrane"/>
    <property type="evidence" value="ECO:0007669"/>
    <property type="project" value="TreeGrafter"/>
</dbReference>
<evidence type="ECO:0000256" key="1">
    <source>
        <dbReference type="ARBA" id="ARBA00004141"/>
    </source>
</evidence>
<dbReference type="Proteomes" id="UP000275408">
    <property type="component" value="Unassembled WGS sequence"/>
</dbReference>
<feature type="transmembrane region" description="Helical" evidence="9">
    <location>
        <begin position="55"/>
        <end position="74"/>
    </location>
</feature>
<dbReference type="AlphaFoldDB" id="A0A3M6UTF1"/>
<dbReference type="Pfam" id="PF00001">
    <property type="entry name" value="7tm_1"/>
    <property type="match status" value="1"/>
</dbReference>
<evidence type="ECO:0000256" key="7">
    <source>
        <dbReference type="ARBA" id="ARBA00023224"/>
    </source>
</evidence>
<feature type="transmembrane region" description="Helical" evidence="9">
    <location>
        <begin position="361"/>
        <end position="385"/>
    </location>
</feature>
<evidence type="ECO:0000256" key="3">
    <source>
        <dbReference type="ARBA" id="ARBA00022989"/>
    </source>
</evidence>
<evidence type="ECO:0000256" key="5">
    <source>
        <dbReference type="ARBA" id="ARBA00023136"/>
    </source>
</evidence>
<feature type="domain" description="G-protein coupled receptors family 1 profile" evidence="10">
    <location>
        <begin position="157"/>
        <end position="420"/>
    </location>
</feature>
<feature type="transmembrane region" description="Helical" evidence="9">
    <location>
        <begin position="310"/>
        <end position="331"/>
    </location>
</feature>
<dbReference type="PROSITE" id="PS50262">
    <property type="entry name" value="G_PROTEIN_RECEP_F1_2"/>
    <property type="match status" value="2"/>
</dbReference>
<feature type="transmembrane region" description="Helical" evidence="9">
    <location>
        <begin position="229"/>
        <end position="250"/>
    </location>
</feature>
<dbReference type="InterPro" id="IPR000276">
    <property type="entry name" value="GPCR_Rhodpsn"/>
</dbReference>
<dbReference type="FunFam" id="1.20.1070.10:FF:000291">
    <property type="entry name" value="Predicted protein"/>
    <property type="match status" value="1"/>
</dbReference>
<dbReference type="CDD" id="cd00637">
    <property type="entry name" value="7tm_classA_rhodopsin-like"/>
    <property type="match status" value="1"/>
</dbReference>
<evidence type="ECO:0000256" key="8">
    <source>
        <dbReference type="RuleBase" id="RU000688"/>
    </source>
</evidence>
<evidence type="ECO:0000313" key="11">
    <source>
        <dbReference type="EMBL" id="RMX56925.1"/>
    </source>
</evidence>
<feature type="domain" description="G-protein coupled receptors family 1 profile" evidence="10">
    <location>
        <begin position="37"/>
        <end position="75"/>
    </location>
</feature>
<dbReference type="PROSITE" id="PS00237">
    <property type="entry name" value="G_PROTEIN_RECEP_F1_1"/>
    <property type="match status" value="1"/>
</dbReference>
<reference evidence="11 12" key="1">
    <citation type="journal article" date="2018" name="Sci. Rep.">
        <title>Comparative analysis of the Pocillopora damicornis genome highlights role of immune system in coral evolution.</title>
        <authorList>
            <person name="Cunning R."/>
            <person name="Bay R.A."/>
            <person name="Gillette P."/>
            <person name="Baker A.C."/>
            <person name="Traylor-Knowles N."/>
        </authorList>
    </citation>
    <scope>NUCLEOTIDE SEQUENCE [LARGE SCALE GENOMIC DNA]</scope>
    <source>
        <strain evidence="11">RSMAS</strain>
        <tissue evidence="11">Whole animal</tissue>
    </source>
</reference>
<feature type="transmembrane region" description="Helical" evidence="9">
    <location>
        <begin position="262"/>
        <end position="281"/>
    </location>
</feature>
<proteinExistence type="inferred from homology"/>
<dbReference type="OrthoDB" id="5957953at2759"/>
<name>A0A3M6UTF1_POCDA</name>
<dbReference type="PRINTS" id="PR00237">
    <property type="entry name" value="GPCRRHODOPSN"/>
</dbReference>
<keyword evidence="6 8" id="KW-0675">Receptor</keyword>
<keyword evidence="3 9" id="KW-1133">Transmembrane helix</keyword>
<comment type="similarity">
    <text evidence="8">Belongs to the G-protein coupled receptor 1 family.</text>
</comment>
<organism evidence="11 12">
    <name type="scientific">Pocillopora damicornis</name>
    <name type="common">Cauliflower coral</name>
    <name type="synonym">Millepora damicornis</name>
    <dbReference type="NCBI Taxonomy" id="46731"/>
    <lineage>
        <taxon>Eukaryota</taxon>
        <taxon>Metazoa</taxon>
        <taxon>Cnidaria</taxon>
        <taxon>Anthozoa</taxon>
        <taxon>Hexacorallia</taxon>
        <taxon>Scleractinia</taxon>
        <taxon>Astrocoeniina</taxon>
        <taxon>Pocilloporidae</taxon>
        <taxon>Pocillopora</taxon>
    </lineage>
</organism>
<feature type="transmembrane region" description="Helical" evidence="9">
    <location>
        <begin position="187"/>
        <end position="209"/>
    </location>
</feature>
<dbReference type="GO" id="GO:0004930">
    <property type="term" value="F:G protein-coupled receptor activity"/>
    <property type="evidence" value="ECO:0007669"/>
    <property type="project" value="UniProtKB-KW"/>
</dbReference>
<keyword evidence="12" id="KW-1185">Reference proteome</keyword>
<dbReference type="PANTHER" id="PTHR45695">
    <property type="entry name" value="LEUCOKININ RECEPTOR-RELATED"/>
    <property type="match status" value="1"/>
</dbReference>
<evidence type="ECO:0000256" key="4">
    <source>
        <dbReference type="ARBA" id="ARBA00023040"/>
    </source>
</evidence>
<sequence>MTAAINETQSMSNCNNPAANSDKTLACCLPFSVSLAGNTFIEIIVFKTKTLKKPINFLIVNMAISDMFVPIFLFPHGPLGHVLRKLSVYASNMSSSVSAQSLFKEVPALYSRNLSHRHNFVITMNGIQIMSSCFNPAAERIGKTFAYCFLFLVSLVGNSFIGAVVYRTKTLRKPINVLIVNMVMSDLLYPIFLLPEKLITLYSGSWLVSGPLGQALCKLNYFSRKTSPAVSIQSLGLIAVDRFGAVVFPLRSPLISSKRCRFVILATWINAFAVWVPELFARKVIKYRGELVCVRQWNDTLGKSLSYENYAVAIIVVFLYAPLVLIGLLYFGIALKIKSRKIPGEQSVNTTAKRLKAERNVLKMSSAIVSGFIMCWLPYSIWWFLTLYSSDILSSCGFQYFTGFAFFLAHSNCAMNPIICFVFCRNYRQGLKNFFGCFLVGPQRVDKIVS</sequence>
<keyword evidence="2 8" id="KW-0812">Transmembrane</keyword>
<evidence type="ECO:0000259" key="10">
    <source>
        <dbReference type="PROSITE" id="PS50262"/>
    </source>
</evidence>
<dbReference type="SUPFAM" id="SSF81321">
    <property type="entry name" value="Family A G protein-coupled receptor-like"/>
    <property type="match status" value="2"/>
</dbReference>
<evidence type="ECO:0000256" key="2">
    <source>
        <dbReference type="ARBA" id="ARBA00022692"/>
    </source>
</evidence>